<dbReference type="PROSITE" id="PS00134">
    <property type="entry name" value="TRYPSIN_HIS"/>
    <property type="match status" value="1"/>
</dbReference>
<evidence type="ECO:0000313" key="6">
    <source>
        <dbReference type="EMBL" id="CAD7391974.1"/>
    </source>
</evidence>
<keyword evidence="1" id="KW-1015">Disulfide bond</keyword>
<dbReference type="InterPro" id="IPR000859">
    <property type="entry name" value="CUB_dom"/>
</dbReference>
<evidence type="ECO:0000256" key="2">
    <source>
        <dbReference type="PROSITE-ProRule" id="PRU00059"/>
    </source>
</evidence>
<dbReference type="PRINTS" id="PR00722">
    <property type="entry name" value="CHYMOTRYPSIN"/>
</dbReference>
<dbReference type="SUPFAM" id="SSF50494">
    <property type="entry name" value="Trypsin-like serine proteases"/>
    <property type="match status" value="2"/>
</dbReference>
<dbReference type="Gene3D" id="2.40.10.10">
    <property type="entry name" value="Trypsin-like serine proteases"/>
    <property type="match status" value="3"/>
</dbReference>
<dbReference type="FunFam" id="2.40.10.10:FF:000068">
    <property type="entry name" value="transmembrane protease serine 2"/>
    <property type="match status" value="1"/>
</dbReference>
<dbReference type="InterPro" id="IPR043504">
    <property type="entry name" value="Peptidase_S1_PA_chymotrypsin"/>
</dbReference>
<dbReference type="InterPro" id="IPR035914">
    <property type="entry name" value="Sperma_CUB_dom_sf"/>
</dbReference>
<dbReference type="InterPro" id="IPR001254">
    <property type="entry name" value="Trypsin_dom"/>
</dbReference>
<name>A0A7R9GNX0_TIMCR</name>
<dbReference type="Pfam" id="PF00431">
    <property type="entry name" value="CUB"/>
    <property type="match status" value="1"/>
</dbReference>
<accession>A0A7R9GNX0</accession>
<proteinExistence type="predicted"/>
<evidence type="ECO:0008006" key="7">
    <source>
        <dbReference type="Google" id="ProtNLM"/>
    </source>
</evidence>
<gene>
    <name evidence="6" type="ORF">TCEB3V08_LOCUS13</name>
</gene>
<dbReference type="Pfam" id="PF00089">
    <property type="entry name" value="Trypsin"/>
    <property type="match status" value="2"/>
</dbReference>
<keyword evidence="3" id="KW-0720">Serine protease</keyword>
<evidence type="ECO:0000259" key="5">
    <source>
        <dbReference type="PROSITE" id="PS50240"/>
    </source>
</evidence>
<evidence type="ECO:0000259" key="4">
    <source>
        <dbReference type="PROSITE" id="PS01180"/>
    </source>
</evidence>
<dbReference type="InterPro" id="IPR051333">
    <property type="entry name" value="CLIP_Serine_Protease"/>
</dbReference>
<keyword evidence="3" id="KW-0378">Hydrolase</keyword>
<sequence>MSEGGLYEPRSLFTVQHSCGDISGERTTYFRSPDYPGRSTGTLACDYDVTIQSDVCAVRVEFEKVDLARKLGGVCDIDQLFILNSVDGPTTGQCGPLSGYSTTVAVTPGQTKPVKLALLIQNEGYYRWSIKIVQLRCTELSNFQVPVSCGRQEWDAQTSSSELSHSFFNLWHDIKWRRDNTRYQGGTMKKHLQQSPHALQRDRVYKAQDRIVGGTDAALYEFPWQVAIFLEDLFFCGGAVINELFVLTAAHCIMTRDTPIEQLVLQIGDHDLSTMNETTHDVRKVKRISYHSHFHPFLLSNDIALLEMDKPASHTLDVVVTLLVGGITSFPQGEPSPILQKLIVETISNFQCSRIIEEPVGLGMICAAPDSLEGTCFGDSGGPLTVLDPDETDVLIGIVSFGVTGCAVIPAFPDLYTRVTEYLKWIDGDSGGPLTVLDPDETDVLIGIVSFGVTGCAVIPAFPDLYTRVTEYLKWIDVNAMQ</sequence>
<feature type="domain" description="CUB" evidence="4">
    <location>
        <begin position="19"/>
        <end position="95"/>
    </location>
</feature>
<dbReference type="CDD" id="cd00190">
    <property type="entry name" value="Tryp_SPc"/>
    <property type="match status" value="1"/>
</dbReference>
<dbReference type="SMART" id="SM00020">
    <property type="entry name" value="Tryp_SPc"/>
    <property type="match status" value="1"/>
</dbReference>
<dbReference type="GO" id="GO:0004252">
    <property type="term" value="F:serine-type endopeptidase activity"/>
    <property type="evidence" value="ECO:0007669"/>
    <property type="project" value="InterPro"/>
</dbReference>
<dbReference type="EMBL" id="OC316481">
    <property type="protein sequence ID" value="CAD7391974.1"/>
    <property type="molecule type" value="Genomic_DNA"/>
</dbReference>
<comment type="caution">
    <text evidence="2">Lacks conserved residue(s) required for the propagation of feature annotation.</text>
</comment>
<dbReference type="PANTHER" id="PTHR24260:SF136">
    <property type="entry name" value="GH08193P-RELATED"/>
    <property type="match status" value="1"/>
</dbReference>
<dbReference type="AlphaFoldDB" id="A0A7R9GNX0"/>
<feature type="domain" description="Peptidase S1" evidence="5">
    <location>
        <begin position="211"/>
        <end position="431"/>
    </location>
</feature>
<evidence type="ECO:0000256" key="1">
    <source>
        <dbReference type="ARBA" id="ARBA00023157"/>
    </source>
</evidence>
<organism evidence="6">
    <name type="scientific">Timema cristinae</name>
    <name type="common">Walking stick</name>
    <dbReference type="NCBI Taxonomy" id="61476"/>
    <lineage>
        <taxon>Eukaryota</taxon>
        <taxon>Metazoa</taxon>
        <taxon>Ecdysozoa</taxon>
        <taxon>Arthropoda</taxon>
        <taxon>Hexapoda</taxon>
        <taxon>Insecta</taxon>
        <taxon>Pterygota</taxon>
        <taxon>Neoptera</taxon>
        <taxon>Polyneoptera</taxon>
        <taxon>Phasmatodea</taxon>
        <taxon>Timematodea</taxon>
        <taxon>Timematoidea</taxon>
        <taxon>Timematidae</taxon>
        <taxon>Timema</taxon>
    </lineage>
</organism>
<dbReference type="GO" id="GO:0006508">
    <property type="term" value="P:proteolysis"/>
    <property type="evidence" value="ECO:0007669"/>
    <property type="project" value="UniProtKB-KW"/>
</dbReference>
<reference evidence="6" key="1">
    <citation type="submission" date="2020-11" db="EMBL/GenBank/DDBJ databases">
        <authorList>
            <person name="Tran Van P."/>
        </authorList>
    </citation>
    <scope>NUCLEOTIDE SEQUENCE</scope>
</reference>
<dbReference type="PROSITE" id="PS50240">
    <property type="entry name" value="TRYPSIN_DOM"/>
    <property type="match status" value="1"/>
</dbReference>
<keyword evidence="3" id="KW-0645">Protease</keyword>
<evidence type="ECO:0000256" key="3">
    <source>
        <dbReference type="RuleBase" id="RU363034"/>
    </source>
</evidence>
<dbReference type="InterPro" id="IPR009003">
    <property type="entry name" value="Peptidase_S1_PA"/>
</dbReference>
<dbReference type="InterPro" id="IPR018114">
    <property type="entry name" value="TRYPSIN_HIS"/>
</dbReference>
<dbReference type="SUPFAM" id="SSF49854">
    <property type="entry name" value="Spermadhesin, CUB domain"/>
    <property type="match status" value="1"/>
</dbReference>
<dbReference type="InterPro" id="IPR001314">
    <property type="entry name" value="Peptidase_S1A"/>
</dbReference>
<dbReference type="PANTHER" id="PTHR24260">
    <property type="match status" value="1"/>
</dbReference>
<protein>
    <recommendedName>
        <fullName evidence="7">Trypsin-like serine protease</fullName>
    </recommendedName>
</protein>
<dbReference type="InterPro" id="IPR033116">
    <property type="entry name" value="TRYPSIN_SER"/>
</dbReference>
<dbReference type="PROSITE" id="PS01180">
    <property type="entry name" value="CUB"/>
    <property type="match status" value="1"/>
</dbReference>
<dbReference type="PROSITE" id="PS00135">
    <property type="entry name" value="TRYPSIN_SER"/>
    <property type="match status" value="1"/>
</dbReference>